<gene>
    <name evidence="4" type="ORF">FNV43_RR21231</name>
</gene>
<reference evidence="4" key="1">
    <citation type="submission" date="2020-03" db="EMBL/GenBank/DDBJ databases">
        <title>A high-quality chromosome-level genome assembly of a woody plant with both climbing and erect habits, Rhamnella rubrinervis.</title>
        <authorList>
            <person name="Lu Z."/>
            <person name="Yang Y."/>
            <person name="Zhu X."/>
            <person name="Sun Y."/>
        </authorList>
    </citation>
    <scope>NUCLEOTIDE SEQUENCE</scope>
    <source>
        <strain evidence="4">BYM</strain>
        <tissue evidence="4">Leaf</tissue>
    </source>
</reference>
<evidence type="ECO:0000313" key="5">
    <source>
        <dbReference type="Proteomes" id="UP000796880"/>
    </source>
</evidence>
<keyword evidence="2" id="KW-0812">Transmembrane</keyword>
<protein>
    <submittedName>
        <fullName evidence="4">Uncharacterized protein</fullName>
    </submittedName>
</protein>
<dbReference type="Gene3D" id="3.40.50.1110">
    <property type="entry name" value="SGNH hydrolase"/>
    <property type="match status" value="1"/>
</dbReference>
<comment type="caution">
    <text evidence="4">The sequence shown here is derived from an EMBL/GenBank/DDBJ whole genome shotgun (WGS) entry which is preliminary data.</text>
</comment>
<accession>A0A8K0E2Q9</accession>
<dbReference type="InterPro" id="IPR040361">
    <property type="entry name" value="TPD1"/>
</dbReference>
<dbReference type="EMBL" id="VOIH02000009">
    <property type="protein sequence ID" value="KAF3438469.1"/>
    <property type="molecule type" value="Genomic_DNA"/>
</dbReference>
<dbReference type="InterPro" id="IPR036514">
    <property type="entry name" value="SGNH_hydro_sf"/>
</dbReference>
<dbReference type="PANTHER" id="PTHR33184">
    <property type="entry name" value="PROTEIN TAPETUM DETERMINANT 1-LIKE-RELATED"/>
    <property type="match status" value="1"/>
</dbReference>
<dbReference type="OrthoDB" id="1572689at2759"/>
<dbReference type="AlphaFoldDB" id="A0A8K0E2Q9"/>
<name>A0A8K0E2Q9_9ROSA</name>
<feature type="chain" id="PRO_5035428720" evidence="3">
    <location>
        <begin position="26"/>
        <end position="362"/>
    </location>
</feature>
<dbReference type="GO" id="GO:0001709">
    <property type="term" value="P:cell fate determination"/>
    <property type="evidence" value="ECO:0007669"/>
    <property type="project" value="TreeGrafter"/>
</dbReference>
<feature type="transmembrane region" description="Helical" evidence="2">
    <location>
        <begin position="64"/>
        <end position="89"/>
    </location>
</feature>
<evidence type="ECO:0000256" key="2">
    <source>
        <dbReference type="SAM" id="Phobius"/>
    </source>
</evidence>
<dbReference type="Proteomes" id="UP000796880">
    <property type="component" value="Unassembled WGS sequence"/>
</dbReference>
<sequence>MAFHDLRCLFCVLEVLCLFCNNVRLCVLCCAFGSTTGFPRQVTDSFHSIHEFRLFFNTMVTRRVAVAMSSTFVVVLLLLVGLLSVLGYYSGSMGSTSPRLGANDTLIKTHRKLLRRAVAVEEPNRIWGEKCTKSDIVINQGPTGPLPSGIPTYTVEIMNVCVTGCDIYGIHLNCGWFSSAHLINPKIFKRLRYDDCLVNDGKPLMNGGTLSFQYANTFLYPLCFLGPCWDLADSEFSTLVPQTPPLVTALFVIGDSSIDCGTNNYLGTLARADRLPYGRDFDTHRPTGRFCDGRIPVDYLGLWLNRKSFVVMPYSLHQSEAQHQPSPHHHHHAGADQIQAFPYHAKARRPQQWLNRTSVYKQ</sequence>
<evidence type="ECO:0000313" key="4">
    <source>
        <dbReference type="EMBL" id="KAF3438469.1"/>
    </source>
</evidence>
<feature type="signal peptide" evidence="3">
    <location>
        <begin position="1"/>
        <end position="25"/>
    </location>
</feature>
<dbReference type="PANTHER" id="PTHR33184:SF67">
    <property type="entry name" value="PROTEIN TAPETUM DETERMINANT 1"/>
    <property type="match status" value="1"/>
</dbReference>
<keyword evidence="1 3" id="KW-0732">Signal</keyword>
<organism evidence="4 5">
    <name type="scientific">Rhamnella rubrinervis</name>
    <dbReference type="NCBI Taxonomy" id="2594499"/>
    <lineage>
        <taxon>Eukaryota</taxon>
        <taxon>Viridiplantae</taxon>
        <taxon>Streptophyta</taxon>
        <taxon>Embryophyta</taxon>
        <taxon>Tracheophyta</taxon>
        <taxon>Spermatophyta</taxon>
        <taxon>Magnoliopsida</taxon>
        <taxon>eudicotyledons</taxon>
        <taxon>Gunneridae</taxon>
        <taxon>Pentapetalae</taxon>
        <taxon>rosids</taxon>
        <taxon>fabids</taxon>
        <taxon>Rosales</taxon>
        <taxon>Rhamnaceae</taxon>
        <taxon>rhamnoid group</taxon>
        <taxon>Rhamneae</taxon>
        <taxon>Rhamnella</taxon>
    </lineage>
</organism>
<keyword evidence="2" id="KW-0472">Membrane</keyword>
<keyword evidence="2" id="KW-1133">Transmembrane helix</keyword>
<evidence type="ECO:0000256" key="1">
    <source>
        <dbReference type="ARBA" id="ARBA00022729"/>
    </source>
</evidence>
<dbReference type="Pfam" id="PF24068">
    <property type="entry name" value="TPD1_C"/>
    <property type="match status" value="1"/>
</dbReference>
<evidence type="ECO:0000256" key="3">
    <source>
        <dbReference type="SAM" id="SignalP"/>
    </source>
</evidence>
<proteinExistence type="predicted"/>
<keyword evidence="5" id="KW-1185">Reference proteome</keyword>